<dbReference type="EMBL" id="JAGGLG010000001">
    <property type="protein sequence ID" value="MBP2016892.1"/>
    <property type="molecule type" value="Genomic_DNA"/>
</dbReference>
<evidence type="ECO:0000256" key="7">
    <source>
        <dbReference type="ARBA" id="ARBA00023136"/>
    </source>
</evidence>
<feature type="transmembrane region" description="Helical" evidence="8">
    <location>
        <begin position="51"/>
        <end position="72"/>
    </location>
</feature>
<feature type="transmembrane region" description="Helical" evidence="8">
    <location>
        <begin position="123"/>
        <end position="145"/>
    </location>
</feature>
<dbReference type="NCBIfam" id="TIGR00912">
    <property type="entry name" value="2A0309"/>
    <property type="match status" value="1"/>
</dbReference>
<evidence type="ECO:0000256" key="6">
    <source>
        <dbReference type="ARBA" id="ARBA00022989"/>
    </source>
</evidence>
<organism evidence="9 10">
    <name type="scientific">Symbiobacterium terraclitae</name>
    <dbReference type="NCBI Taxonomy" id="557451"/>
    <lineage>
        <taxon>Bacteria</taxon>
        <taxon>Bacillati</taxon>
        <taxon>Bacillota</taxon>
        <taxon>Clostridia</taxon>
        <taxon>Eubacteriales</taxon>
        <taxon>Symbiobacteriaceae</taxon>
        <taxon>Symbiobacterium</taxon>
    </lineage>
</organism>
<gene>
    <name evidence="9" type="ORF">J2Z79_000265</name>
</gene>
<protein>
    <submittedName>
        <fullName evidence="9">Spore germination protein KB</fullName>
    </submittedName>
</protein>
<keyword evidence="10" id="KW-1185">Reference proteome</keyword>
<keyword evidence="7 8" id="KW-0472">Membrane</keyword>
<keyword evidence="4" id="KW-0309">Germination</keyword>
<dbReference type="Proteomes" id="UP001519289">
    <property type="component" value="Unassembled WGS sequence"/>
</dbReference>
<evidence type="ECO:0000256" key="8">
    <source>
        <dbReference type="SAM" id="Phobius"/>
    </source>
</evidence>
<feature type="transmembrane region" description="Helical" evidence="8">
    <location>
        <begin position="318"/>
        <end position="337"/>
    </location>
</feature>
<feature type="transmembrane region" description="Helical" evidence="8">
    <location>
        <begin position="198"/>
        <end position="218"/>
    </location>
</feature>
<evidence type="ECO:0000256" key="2">
    <source>
        <dbReference type="ARBA" id="ARBA00007998"/>
    </source>
</evidence>
<dbReference type="PANTHER" id="PTHR34975">
    <property type="entry name" value="SPORE GERMINATION PROTEIN A2"/>
    <property type="match status" value="1"/>
</dbReference>
<sequence>MAQGSRSQGSTGGLARISSQQLLSLAYTMHFTAAVLVAPSSMAKFGHSGAWLAPPVAFLLSALPVSLMLGLLVRRHPHQTLAQMTRHLLGPVLGRLVGLMVSVFSVVVAAATLRDVVEVTPVAILPATPAWALSVPFLLVTLYGAYSGVEVVARLSYLFALATVMVILLGISTLTGLIHPLRLLPLYERSPLQLLQASWPAMGWFAESWSFLAVAALVDREERVGRSLVLGAGLAALMLTAFTALAITVFGHQLVAQFSFPIYSLVQQIAIGEFVERLDVLLFAIWLVGMLVKVSAHLWMAASGAGCALALKNQRQILPALGLTAHILMSLVPNLNWLDQFSINIWTPISLSLGLGVPALLLAASWVRQRRQCGGMGPDAQQQSQ</sequence>
<dbReference type="Pfam" id="PF03845">
    <property type="entry name" value="Spore_permease"/>
    <property type="match status" value="1"/>
</dbReference>
<comment type="subcellular location">
    <subcellularLocation>
        <location evidence="1">Membrane</location>
        <topology evidence="1">Multi-pass membrane protein</topology>
    </subcellularLocation>
</comment>
<keyword evidence="3" id="KW-0813">Transport</keyword>
<keyword evidence="6 8" id="KW-1133">Transmembrane helix</keyword>
<evidence type="ECO:0000256" key="5">
    <source>
        <dbReference type="ARBA" id="ARBA00022692"/>
    </source>
</evidence>
<keyword evidence="5 8" id="KW-0812">Transmembrane</keyword>
<feature type="transmembrane region" description="Helical" evidence="8">
    <location>
        <begin position="343"/>
        <end position="367"/>
    </location>
</feature>
<accession>A0ABS4JMY2</accession>
<feature type="transmembrane region" description="Helical" evidence="8">
    <location>
        <begin position="157"/>
        <end position="178"/>
    </location>
</feature>
<proteinExistence type="inferred from homology"/>
<reference evidence="9 10" key="1">
    <citation type="submission" date="2021-03" db="EMBL/GenBank/DDBJ databases">
        <title>Genomic Encyclopedia of Type Strains, Phase IV (KMG-IV): sequencing the most valuable type-strain genomes for metagenomic binning, comparative biology and taxonomic classification.</title>
        <authorList>
            <person name="Goeker M."/>
        </authorList>
    </citation>
    <scope>NUCLEOTIDE SEQUENCE [LARGE SCALE GENOMIC DNA]</scope>
    <source>
        <strain evidence="9 10">DSM 27138</strain>
    </source>
</reference>
<dbReference type="PANTHER" id="PTHR34975:SF2">
    <property type="entry name" value="SPORE GERMINATION PROTEIN A2"/>
    <property type="match status" value="1"/>
</dbReference>
<dbReference type="RefSeq" id="WP_209465030.1">
    <property type="nucleotide sequence ID" value="NZ_JAGGLG010000001.1"/>
</dbReference>
<feature type="transmembrane region" description="Helical" evidence="8">
    <location>
        <begin position="230"/>
        <end position="251"/>
    </location>
</feature>
<comment type="caution">
    <text evidence="9">The sequence shown here is derived from an EMBL/GenBank/DDBJ whole genome shotgun (WGS) entry which is preliminary data.</text>
</comment>
<name>A0ABS4JMY2_9FIRM</name>
<evidence type="ECO:0000256" key="4">
    <source>
        <dbReference type="ARBA" id="ARBA00022544"/>
    </source>
</evidence>
<evidence type="ECO:0000256" key="1">
    <source>
        <dbReference type="ARBA" id="ARBA00004141"/>
    </source>
</evidence>
<feature type="transmembrane region" description="Helical" evidence="8">
    <location>
        <begin position="92"/>
        <end position="111"/>
    </location>
</feature>
<evidence type="ECO:0000313" key="10">
    <source>
        <dbReference type="Proteomes" id="UP001519289"/>
    </source>
</evidence>
<evidence type="ECO:0000313" key="9">
    <source>
        <dbReference type="EMBL" id="MBP2016892.1"/>
    </source>
</evidence>
<feature type="transmembrane region" description="Helical" evidence="8">
    <location>
        <begin position="283"/>
        <end position="311"/>
    </location>
</feature>
<dbReference type="InterPro" id="IPR004761">
    <property type="entry name" value="Spore_GerAB"/>
</dbReference>
<feature type="transmembrane region" description="Helical" evidence="8">
    <location>
        <begin position="21"/>
        <end position="39"/>
    </location>
</feature>
<comment type="similarity">
    <text evidence="2">Belongs to the amino acid-polyamine-organocation (APC) superfamily. Spore germination protein (SGP) (TC 2.A.3.9) family.</text>
</comment>
<evidence type="ECO:0000256" key="3">
    <source>
        <dbReference type="ARBA" id="ARBA00022448"/>
    </source>
</evidence>